<reference evidence="1 2" key="1">
    <citation type="journal article" date="2017" name="Antonie Van Leeuwenhoek">
        <title>Rhizobium rhizosphaerae sp. nov., a novel species isolated from rice rhizosphere.</title>
        <authorList>
            <person name="Zhao J.J."/>
            <person name="Zhang J."/>
            <person name="Zhang R.J."/>
            <person name="Zhang C.W."/>
            <person name="Yin H.Q."/>
            <person name="Zhang X.X."/>
        </authorList>
    </citation>
    <scope>NUCLEOTIDE SEQUENCE [LARGE SCALE GENOMIC DNA]</scope>
    <source>
        <strain evidence="1 2">E3</strain>
    </source>
</reference>
<evidence type="ECO:0000313" key="2">
    <source>
        <dbReference type="Proteomes" id="UP000006334"/>
    </source>
</evidence>
<comment type="caution">
    <text evidence="1">The sequence shown here is derived from an EMBL/GenBank/DDBJ whole genome shotgun (WGS) entry which is preliminary data.</text>
</comment>
<organism evidence="1 2">
    <name type="scientific">Aliiglaciecola lipolytica E3</name>
    <dbReference type="NCBI Taxonomy" id="1127673"/>
    <lineage>
        <taxon>Bacteria</taxon>
        <taxon>Pseudomonadati</taxon>
        <taxon>Pseudomonadota</taxon>
        <taxon>Gammaproteobacteria</taxon>
        <taxon>Alteromonadales</taxon>
        <taxon>Alteromonadaceae</taxon>
        <taxon>Aliiglaciecola</taxon>
    </lineage>
</organism>
<dbReference type="EMBL" id="BAEN01000076">
    <property type="protein sequence ID" value="GAC16559.1"/>
    <property type="molecule type" value="Genomic_DNA"/>
</dbReference>
<evidence type="ECO:0000313" key="1">
    <source>
        <dbReference type="EMBL" id="GAC16559.1"/>
    </source>
</evidence>
<name>K6X7G1_9ALTE</name>
<protein>
    <submittedName>
        <fullName evidence="1">Uncharacterized protein</fullName>
    </submittedName>
</protein>
<dbReference type="Proteomes" id="UP000006334">
    <property type="component" value="Unassembled WGS sequence"/>
</dbReference>
<keyword evidence="2" id="KW-1185">Reference proteome</keyword>
<proteinExistence type="predicted"/>
<accession>K6X7G1</accession>
<sequence>MLPELHPVMLQHFKPPQSAPLNVTLSADRSASAREGAFTISYYIHPDYHNVKAELVSSKGVKVIGRSTMYLTRIEGEQSIKYQAISDDSQKVRVRISAVHKDMPIIVEKRINLSST</sequence>
<gene>
    <name evidence="1" type="ORF">GLIP_3948</name>
</gene>
<dbReference type="AlphaFoldDB" id="K6X7G1"/>